<evidence type="ECO:0008006" key="12">
    <source>
        <dbReference type="Google" id="ProtNLM"/>
    </source>
</evidence>
<dbReference type="InterPro" id="IPR004089">
    <property type="entry name" value="MCPsignal_dom"/>
</dbReference>
<dbReference type="PROSITE" id="PS50111">
    <property type="entry name" value="CHEMOTAXIS_TRANSDUC_2"/>
    <property type="match status" value="1"/>
</dbReference>
<dbReference type="AlphaFoldDB" id="A0A2K4MLZ0"/>
<dbReference type="SUPFAM" id="SSF58104">
    <property type="entry name" value="Methyl-accepting chemotaxis protein (MCP) signaling domain"/>
    <property type="match status" value="1"/>
</dbReference>
<feature type="transmembrane region" description="Helical" evidence="7">
    <location>
        <begin position="389"/>
        <end position="412"/>
    </location>
</feature>
<dbReference type="InterPro" id="IPR029151">
    <property type="entry name" value="Sensor-like_sf"/>
</dbReference>
<evidence type="ECO:0000259" key="8">
    <source>
        <dbReference type="PROSITE" id="PS50111"/>
    </source>
</evidence>
<evidence type="ECO:0000256" key="2">
    <source>
        <dbReference type="ARBA" id="ARBA00023224"/>
    </source>
</evidence>
<evidence type="ECO:0000313" key="11">
    <source>
        <dbReference type="Proteomes" id="UP000236416"/>
    </source>
</evidence>
<comment type="similarity">
    <text evidence="3">Belongs to the methyl-accepting chemotaxis (MCP) protein family.</text>
</comment>
<dbReference type="PANTHER" id="PTHR32089:SF112">
    <property type="entry name" value="LYSOZYME-LIKE PROTEIN-RELATED"/>
    <property type="match status" value="1"/>
</dbReference>
<dbReference type="PRINTS" id="PR00260">
    <property type="entry name" value="CHEMTRNSDUCR"/>
</dbReference>
<keyword evidence="7" id="KW-1133">Transmembrane helix</keyword>
<evidence type="ECO:0000256" key="4">
    <source>
        <dbReference type="PROSITE-ProRule" id="PRU00284"/>
    </source>
</evidence>
<name>A0A2K4MLZ0_9NEIS</name>
<evidence type="ECO:0000256" key="6">
    <source>
        <dbReference type="SAM" id="MobiDB-lite"/>
    </source>
</evidence>
<dbReference type="InterPro" id="IPR033462">
    <property type="entry name" value="Cache_3-Cache_2"/>
</dbReference>
<dbReference type="GO" id="GO:0006935">
    <property type="term" value="P:chemotaxis"/>
    <property type="evidence" value="ECO:0007669"/>
    <property type="project" value="InterPro"/>
</dbReference>
<dbReference type="SUPFAM" id="SSF103190">
    <property type="entry name" value="Sensory domain-like"/>
    <property type="match status" value="1"/>
</dbReference>
<dbReference type="CDD" id="cd06225">
    <property type="entry name" value="HAMP"/>
    <property type="match status" value="1"/>
</dbReference>
<evidence type="ECO:0000256" key="3">
    <source>
        <dbReference type="ARBA" id="ARBA00029447"/>
    </source>
</evidence>
<dbReference type="EMBL" id="PPTF01000064">
    <property type="protein sequence ID" value="POA98104.1"/>
    <property type="molecule type" value="Genomic_DNA"/>
</dbReference>
<feature type="transmembrane region" description="Helical" evidence="7">
    <location>
        <begin position="79"/>
        <end position="101"/>
    </location>
</feature>
<comment type="subcellular location">
    <subcellularLocation>
        <location evidence="1">Membrane</location>
    </subcellularLocation>
</comment>
<dbReference type="GO" id="GO:0004888">
    <property type="term" value="F:transmembrane signaling receptor activity"/>
    <property type="evidence" value="ECO:0007669"/>
    <property type="project" value="InterPro"/>
</dbReference>
<evidence type="ECO:0000313" key="10">
    <source>
        <dbReference type="EMBL" id="POA98104.1"/>
    </source>
</evidence>
<dbReference type="CDD" id="cd11386">
    <property type="entry name" value="MCP_signal"/>
    <property type="match status" value="1"/>
</dbReference>
<dbReference type="Gene3D" id="1.10.287.950">
    <property type="entry name" value="Methyl-accepting chemotaxis protein"/>
    <property type="match status" value="1"/>
</dbReference>
<dbReference type="GO" id="GO:0016020">
    <property type="term" value="C:membrane"/>
    <property type="evidence" value="ECO:0007669"/>
    <property type="project" value="UniProtKB-SubCell"/>
</dbReference>
<dbReference type="FunFam" id="1.10.287.950:FF:000001">
    <property type="entry name" value="Methyl-accepting chemotaxis sensory transducer"/>
    <property type="match status" value="1"/>
</dbReference>
<dbReference type="SMART" id="SM00283">
    <property type="entry name" value="MA"/>
    <property type="match status" value="1"/>
</dbReference>
<dbReference type="InterPro" id="IPR004090">
    <property type="entry name" value="Chemotax_Me-accpt_rcpt"/>
</dbReference>
<sequence>MMRCRGSPRGRFCLIRGIQDVNACNKMNKRRAATAARPYNDLPAPASDRRGPRMTRGRNGGWRIGGVVMKRAMSIGGRLVLTQTLLMVVVACAIMYPLYLFSQKMLLERTQKVQSQLLEQSLNMVDGFNESLKISTRQFEKVFLAEFPSGFSLKPAQRVTVAGVATPTLQMGNTVINGNNQMVDHFSTVSGNVASIFVRDGDDFVRIATTLLMENGNRAMGSKLDPASAAYAKLKSGDGYIGLASLYGKDYVTSYSPIKDSEGKVIGATFVGVGATEGIASLLVRLGKVKLEESGHIDVIDINPASPNYGRYLLHPKLNGRAIDKSVDANGQPYLRDILKAGSGNFSVRLPTETGSAAHMLSYATFGPWNWLLVSDESESELQRENRMLTVWLAAGCGILLLVLALGSWLVTRVLVTRPVRRLVTEVAAIQDNHDLQYRLPMERRDEVGEVADALNGLLDSFQQALNRTGQHAENLDHAARDLSQKASAAAASSGEQRSSAQQMAQHADLLIAGVQQIEEVAAQASEVAQASSEAAQNGSASLVAAVDEVNRISATLDNAADSLQALENNARQISDIVNVIHDIADQTNLLALNAAIEAARAGEMGRGFAVVADEVRKLAERTSQSTRQISEMISAMQQATMQAVQAMRQSVSCASEGASITASARQAMASIVADAERSMAVVAAINQELATQRQTVASIAEQIAQVAQLAEANNEAAERSADTAGEMTQLADSLKREVRVFRT</sequence>
<dbReference type="GO" id="GO:0007165">
    <property type="term" value="P:signal transduction"/>
    <property type="evidence" value="ECO:0007669"/>
    <property type="project" value="UniProtKB-KW"/>
</dbReference>
<protein>
    <recommendedName>
        <fullName evidence="12">Methyl-accepting chemotaxis protein</fullName>
    </recommendedName>
</protein>
<keyword evidence="11" id="KW-1185">Reference proteome</keyword>
<feature type="coiled-coil region" evidence="5">
    <location>
        <begin position="550"/>
        <end position="577"/>
    </location>
</feature>
<dbReference type="Proteomes" id="UP000236416">
    <property type="component" value="Unassembled WGS sequence"/>
</dbReference>
<dbReference type="Gene3D" id="3.30.450.20">
    <property type="entry name" value="PAS domain"/>
    <property type="match status" value="1"/>
</dbReference>
<dbReference type="Pfam" id="PF00015">
    <property type="entry name" value="MCPsignal"/>
    <property type="match status" value="1"/>
</dbReference>
<accession>A0A2K4MLZ0</accession>
<feature type="domain" description="HAMP" evidence="9">
    <location>
        <begin position="414"/>
        <end position="467"/>
    </location>
</feature>
<dbReference type="SMART" id="SM00304">
    <property type="entry name" value="HAMP"/>
    <property type="match status" value="2"/>
</dbReference>
<feature type="domain" description="Methyl-accepting transducer" evidence="8">
    <location>
        <begin position="472"/>
        <end position="712"/>
    </location>
</feature>
<keyword evidence="5" id="KW-0175">Coiled coil</keyword>
<keyword evidence="7" id="KW-0812">Transmembrane</keyword>
<organism evidence="10 11">
    <name type="scientific">Chromobacterium sinusclupearum</name>
    <dbReference type="NCBI Taxonomy" id="2077146"/>
    <lineage>
        <taxon>Bacteria</taxon>
        <taxon>Pseudomonadati</taxon>
        <taxon>Pseudomonadota</taxon>
        <taxon>Betaproteobacteria</taxon>
        <taxon>Neisseriales</taxon>
        <taxon>Chromobacteriaceae</taxon>
        <taxon>Chromobacterium</taxon>
    </lineage>
</organism>
<evidence type="ECO:0000256" key="7">
    <source>
        <dbReference type="SAM" id="Phobius"/>
    </source>
</evidence>
<feature type="region of interest" description="Disordered" evidence="6">
    <location>
        <begin position="35"/>
        <end position="59"/>
    </location>
</feature>
<evidence type="ECO:0000256" key="5">
    <source>
        <dbReference type="SAM" id="Coils"/>
    </source>
</evidence>
<dbReference type="Pfam" id="PF17201">
    <property type="entry name" value="Cache_3-Cache_2"/>
    <property type="match status" value="1"/>
</dbReference>
<gene>
    <name evidence="10" type="ORF">C2134_13360</name>
</gene>
<dbReference type="PANTHER" id="PTHR32089">
    <property type="entry name" value="METHYL-ACCEPTING CHEMOTAXIS PROTEIN MCPB"/>
    <property type="match status" value="1"/>
</dbReference>
<dbReference type="InterPro" id="IPR003660">
    <property type="entry name" value="HAMP_dom"/>
</dbReference>
<dbReference type="Pfam" id="PF00672">
    <property type="entry name" value="HAMP"/>
    <property type="match status" value="1"/>
</dbReference>
<evidence type="ECO:0000256" key="1">
    <source>
        <dbReference type="ARBA" id="ARBA00004370"/>
    </source>
</evidence>
<comment type="caution">
    <text evidence="10">The sequence shown here is derived from an EMBL/GenBank/DDBJ whole genome shotgun (WGS) entry which is preliminary data.</text>
</comment>
<dbReference type="PROSITE" id="PS50885">
    <property type="entry name" value="HAMP"/>
    <property type="match status" value="1"/>
</dbReference>
<keyword evidence="7" id="KW-0472">Membrane</keyword>
<reference evidence="10 11" key="1">
    <citation type="submission" date="2018-01" db="EMBL/GenBank/DDBJ databases">
        <title>Genomic Sequence of Chromobacterium MWU13-2610 from wild cranberry bogs within the Cape Cod National Seashore.</title>
        <authorList>
            <person name="O'Hara-Hanley K."/>
            <person name="Soby S."/>
            <person name="Harrison A."/>
        </authorList>
    </citation>
    <scope>NUCLEOTIDE SEQUENCE [LARGE SCALE GENOMIC DNA]</scope>
    <source>
        <strain evidence="10 11">MWU13-2610</strain>
    </source>
</reference>
<evidence type="ECO:0000259" key="9">
    <source>
        <dbReference type="PROSITE" id="PS50885"/>
    </source>
</evidence>
<proteinExistence type="inferred from homology"/>
<keyword evidence="2 4" id="KW-0807">Transducer</keyword>